<accession>E4YBF7</accession>
<dbReference type="InterPro" id="IPR000008">
    <property type="entry name" value="C2_dom"/>
</dbReference>
<dbReference type="AlphaFoldDB" id="E4YBF7"/>
<feature type="transmembrane region" description="Helical" evidence="4">
    <location>
        <begin position="523"/>
        <end position="544"/>
    </location>
</feature>
<feature type="transmembrane region" description="Helical" evidence="4">
    <location>
        <begin position="435"/>
        <end position="459"/>
    </location>
</feature>
<evidence type="ECO:0000256" key="4">
    <source>
        <dbReference type="SAM" id="Phobius"/>
    </source>
</evidence>
<dbReference type="Gene3D" id="2.60.40.150">
    <property type="entry name" value="C2 domain"/>
    <property type="match status" value="1"/>
</dbReference>
<dbReference type="PANTHER" id="PTHR45911:SF4">
    <property type="entry name" value="MULTIPLE C2 AND TRANSMEMBRANE DOMAIN-CONTAINING PROTEIN"/>
    <property type="match status" value="1"/>
</dbReference>
<keyword evidence="3" id="KW-0106">Calcium</keyword>
<dbReference type="GO" id="GO:0030672">
    <property type="term" value="C:synaptic vesicle membrane"/>
    <property type="evidence" value="ECO:0007669"/>
    <property type="project" value="TreeGrafter"/>
</dbReference>
<dbReference type="SUPFAM" id="SSF49562">
    <property type="entry name" value="C2 domain (Calcium/lipid-binding domain, CaLB)"/>
    <property type="match status" value="1"/>
</dbReference>
<evidence type="ECO:0000313" key="6">
    <source>
        <dbReference type="EMBL" id="CBY32894.1"/>
    </source>
</evidence>
<dbReference type="SMART" id="SM00239">
    <property type="entry name" value="C2"/>
    <property type="match status" value="1"/>
</dbReference>
<dbReference type="GO" id="GO:0046928">
    <property type="term" value="P:regulation of neurotransmitter secretion"/>
    <property type="evidence" value="ECO:0007669"/>
    <property type="project" value="TreeGrafter"/>
</dbReference>
<organism evidence="6">
    <name type="scientific">Oikopleura dioica</name>
    <name type="common">Tunicate</name>
    <dbReference type="NCBI Taxonomy" id="34765"/>
    <lineage>
        <taxon>Eukaryota</taxon>
        <taxon>Metazoa</taxon>
        <taxon>Chordata</taxon>
        <taxon>Tunicata</taxon>
        <taxon>Appendicularia</taxon>
        <taxon>Copelata</taxon>
        <taxon>Oikopleuridae</taxon>
        <taxon>Oikopleura</taxon>
    </lineage>
</organism>
<keyword evidence="4" id="KW-0812">Transmembrane</keyword>
<reference evidence="6" key="1">
    <citation type="journal article" date="2010" name="Science">
        <title>Plasticity of animal genome architecture unmasked by rapid evolution of a pelagic tunicate.</title>
        <authorList>
            <person name="Denoeud F."/>
            <person name="Henriet S."/>
            <person name="Mungpakdee S."/>
            <person name="Aury J.M."/>
            <person name="Da Silva C."/>
            <person name="Brinkmann H."/>
            <person name="Mikhaleva J."/>
            <person name="Olsen L.C."/>
            <person name="Jubin C."/>
            <person name="Canestro C."/>
            <person name="Bouquet J.M."/>
            <person name="Danks G."/>
            <person name="Poulain J."/>
            <person name="Campsteijn C."/>
            <person name="Adamski M."/>
            <person name="Cross I."/>
            <person name="Yadetie F."/>
            <person name="Muffato M."/>
            <person name="Louis A."/>
            <person name="Butcher S."/>
            <person name="Tsagkogeorga G."/>
            <person name="Konrad A."/>
            <person name="Singh S."/>
            <person name="Jensen M.F."/>
            <person name="Cong E.H."/>
            <person name="Eikeseth-Otteraa H."/>
            <person name="Noel B."/>
            <person name="Anthouard V."/>
            <person name="Porcel B.M."/>
            <person name="Kachouri-Lafond R."/>
            <person name="Nishino A."/>
            <person name="Ugolini M."/>
            <person name="Chourrout P."/>
            <person name="Nishida H."/>
            <person name="Aasland R."/>
            <person name="Huzurbazar S."/>
            <person name="Westhof E."/>
            <person name="Delsuc F."/>
            <person name="Lehrach H."/>
            <person name="Reinhardt R."/>
            <person name="Weissenbach J."/>
            <person name="Roy S.W."/>
            <person name="Artiguenave F."/>
            <person name="Postlethwait J.H."/>
            <person name="Manak J.R."/>
            <person name="Thompson E.M."/>
            <person name="Jaillon O."/>
            <person name="Du Pasquier L."/>
            <person name="Boudinot P."/>
            <person name="Liberles D.A."/>
            <person name="Volff J.N."/>
            <person name="Philippe H."/>
            <person name="Lenhard B."/>
            <person name="Roest Crollius H."/>
            <person name="Wincker P."/>
            <person name="Chourrout D."/>
        </authorList>
    </citation>
    <scope>NUCLEOTIDE SEQUENCE [LARGE SCALE GENOMIC DNA]</scope>
</reference>
<dbReference type="PANTHER" id="PTHR45911">
    <property type="entry name" value="C2 DOMAIN-CONTAINING PROTEIN"/>
    <property type="match status" value="1"/>
</dbReference>
<keyword evidence="4" id="KW-0472">Membrane</keyword>
<evidence type="ECO:0000259" key="5">
    <source>
        <dbReference type="SMART" id="SM00239"/>
    </source>
</evidence>
<feature type="domain" description="C2" evidence="5">
    <location>
        <begin position="256"/>
        <end position="345"/>
    </location>
</feature>
<dbReference type="Proteomes" id="UP000011014">
    <property type="component" value="Unassembled WGS sequence"/>
</dbReference>
<dbReference type="EMBL" id="FN654377">
    <property type="protein sequence ID" value="CBY32894.1"/>
    <property type="molecule type" value="Genomic_DNA"/>
</dbReference>
<evidence type="ECO:0000256" key="1">
    <source>
        <dbReference type="ARBA" id="ARBA00007923"/>
    </source>
</evidence>
<gene>
    <name evidence="6" type="ORF">GSOID_T00020754001</name>
</gene>
<protein>
    <recommendedName>
        <fullName evidence="5">C2 domain-containing protein</fullName>
    </recommendedName>
</protein>
<dbReference type="InterPro" id="IPR035892">
    <property type="entry name" value="C2_domain_sf"/>
</dbReference>
<comment type="similarity">
    <text evidence="1">Belongs to the MCTP family.</text>
</comment>
<name>E4YBF7_OIKDI</name>
<keyword evidence="4" id="KW-1133">Transmembrane helix</keyword>
<dbReference type="GO" id="GO:0005509">
    <property type="term" value="F:calcium ion binding"/>
    <property type="evidence" value="ECO:0007669"/>
    <property type="project" value="TreeGrafter"/>
</dbReference>
<evidence type="ECO:0000256" key="2">
    <source>
        <dbReference type="ARBA" id="ARBA00022723"/>
    </source>
</evidence>
<evidence type="ECO:0000256" key="3">
    <source>
        <dbReference type="ARBA" id="ARBA00022837"/>
    </source>
</evidence>
<proteinExistence type="inferred from homology"/>
<sequence>MKYGSKSAADLQLTPPTLVIPDHVVELTLTLFEQRKLVKDKELCRFKLPLASPVASLAPTALTLNSAEFTLECSVLAQIIAQKSESMSSMDSCEEKVIKGTSFNSKPRQQTSTNFDSIIHIRLETISYNDEKTLKTATLKISNGENRTVKSKAVKFHGPVGEIRADVDIHHYKEDGDEILIILLDGKAVLARGTLSLAEIQPDKVNSKNIEMKTASILSGALSKVGELKLAISKTGAKKSEQEQLEIMKDSQKTGKLTIMLICATKLKTSRDVIASIRFGNERLETTPSKDSGGVALWGDRFVVDIFDPHDLVEISLFESRKKESLGQLFISLHKLKPKVSYHLYLKDAKGRLTESTLEFEIDFKFNPFISGLKMFTPKRSAIWEDTKEDVSLVRMARLVTRIKSFIVTPDLEAIAQNIDDILRWKRPIVSVSTLFGWLIFVNCFELWMIPFALATALISQKFAIKKKKDNDDSQSIDRKKSSAAKDFKLLQDSKDALRNAQDTLEGIAEILEKIQNTWNWEIGFSSATLSIAVFIITFVLYLVPIRILLSLWGVNKICRLLIQPGFINNNEIADFLSRQPSTRQLELISNEPVEVSAK</sequence>
<keyword evidence="2" id="KW-0479">Metal-binding</keyword>